<comment type="caution">
    <text evidence="2">The sequence shown here is derived from an EMBL/GenBank/DDBJ whole genome shotgun (WGS) entry which is preliminary data.</text>
</comment>
<evidence type="ECO:0000313" key="3">
    <source>
        <dbReference type="Proteomes" id="UP000576368"/>
    </source>
</evidence>
<dbReference type="Proteomes" id="UP000576368">
    <property type="component" value="Unassembled WGS sequence"/>
</dbReference>
<proteinExistence type="predicted"/>
<evidence type="ECO:0000259" key="1">
    <source>
        <dbReference type="Pfam" id="PF04542"/>
    </source>
</evidence>
<dbReference type="Gene3D" id="1.10.1740.10">
    <property type="match status" value="1"/>
</dbReference>
<dbReference type="GO" id="GO:0000428">
    <property type="term" value="C:DNA-directed RNA polymerase complex"/>
    <property type="evidence" value="ECO:0007669"/>
    <property type="project" value="UniProtKB-KW"/>
</dbReference>
<reference evidence="2 3" key="1">
    <citation type="submission" date="2020-03" db="EMBL/GenBank/DDBJ databases">
        <title>Genomic Encyclopedia of Type Strains, Phase IV (KMG-IV): sequencing the most valuable type-strain genomes for metagenomic binning, comparative biology and taxonomic classification.</title>
        <authorList>
            <person name="Goeker M."/>
        </authorList>
    </citation>
    <scope>NUCLEOTIDE SEQUENCE [LARGE SCALE GENOMIC DNA]</scope>
    <source>
        <strain evidence="2 3">DSM 105722</strain>
    </source>
</reference>
<dbReference type="GO" id="GO:0003700">
    <property type="term" value="F:DNA-binding transcription factor activity"/>
    <property type="evidence" value="ECO:0007669"/>
    <property type="project" value="InterPro"/>
</dbReference>
<name>A0A7X6BKC7_9BACT</name>
<keyword evidence="2" id="KW-0240">DNA-directed RNA polymerase</keyword>
<protein>
    <submittedName>
        <fullName evidence="2">DNA-directed RNA polymerase specialized sigma24 family protein</fullName>
    </submittedName>
</protein>
<dbReference type="RefSeq" id="WP_158572031.1">
    <property type="nucleotide sequence ID" value="NZ_BMPA01000009.1"/>
</dbReference>
<keyword evidence="2" id="KW-0804">Transcription</keyword>
<dbReference type="SUPFAM" id="SSF88946">
    <property type="entry name" value="Sigma2 domain of RNA polymerase sigma factors"/>
    <property type="match status" value="1"/>
</dbReference>
<organism evidence="2 3">
    <name type="scientific">Butyricimonas paravirosa</name>
    <dbReference type="NCBI Taxonomy" id="1472417"/>
    <lineage>
        <taxon>Bacteria</taxon>
        <taxon>Pseudomonadati</taxon>
        <taxon>Bacteroidota</taxon>
        <taxon>Bacteroidia</taxon>
        <taxon>Bacteroidales</taxon>
        <taxon>Odoribacteraceae</taxon>
        <taxon>Butyricimonas</taxon>
    </lineage>
</organism>
<dbReference type="GO" id="GO:0006352">
    <property type="term" value="P:DNA-templated transcription initiation"/>
    <property type="evidence" value="ECO:0007669"/>
    <property type="project" value="InterPro"/>
</dbReference>
<dbReference type="AlphaFoldDB" id="A0A7X6BKC7"/>
<gene>
    <name evidence="2" type="ORF">GGR15_002616</name>
</gene>
<dbReference type="InterPro" id="IPR013325">
    <property type="entry name" value="RNA_pol_sigma_r2"/>
</dbReference>
<dbReference type="EMBL" id="JAATLI010000009">
    <property type="protein sequence ID" value="NJC18986.1"/>
    <property type="molecule type" value="Genomic_DNA"/>
</dbReference>
<accession>A0A7X6BKC7</accession>
<dbReference type="Pfam" id="PF04542">
    <property type="entry name" value="Sigma70_r2"/>
    <property type="match status" value="1"/>
</dbReference>
<sequence>MFTILDKKRYFEQLFRENYTRLYYYALSFLNDSELARDVVSNVFEAVWVGRDRLEFSSSLVPFVYRLVRNVGVS</sequence>
<feature type="domain" description="RNA polymerase sigma-70 region 2" evidence="1">
    <location>
        <begin position="14"/>
        <end position="71"/>
    </location>
</feature>
<dbReference type="GeneID" id="86893843"/>
<dbReference type="InterPro" id="IPR007627">
    <property type="entry name" value="RNA_pol_sigma70_r2"/>
</dbReference>
<evidence type="ECO:0000313" key="2">
    <source>
        <dbReference type="EMBL" id="NJC18986.1"/>
    </source>
</evidence>